<reference evidence="1" key="2">
    <citation type="submission" date="2022-06" db="UniProtKB">
        <authorList>
            <consortium name="EnsemblMetazoa"/>
        </authorList>
    </citation>
    <scope>IDENTIFICATION</scope>
    <source>
        <strain evidence="1">DF5081</strain>
    </source>
</reference>
<dbReference type="EnsemblMetazoa" id="CJA26903.1">
    <property type="protein sequence ID" value="CJA26903.1"/>
    <property type="gene ID" value="WBGene00182475"/>
</dbReference>
<name>A0A8R1E7C6_CAEJA</name>
<dbReference type="AlphaFoldDB" id="A0A8R1E7C6"/>
<evidence type="ECO:0000313" key="2">
    <source>
        <dbReference type="Proteomes" id="UP000005237"/>
    </source>
</evidence>
<evidence type="ECO:0000313" key="1">
    <source>
        <dbReference type="EnsemblMetazoa" id="CJA26903.1"/>
    </source>
</evidence>
<dbReference type="Proteomes" id="UP000005237">
    <property type="component" value="Unassembled WGS sequence"/>
</dbReference>
<protein>
    <submittedName>
        <fullName evidence="1">Uncharacterized protein</fullName>
    </submittedName>
</protein>
<keyword evidence="2" id="KW-1185">Reference proteome</keyword>
<proteinExistence type="predicted"/>
<organism evidence="1 2">
    <name type="scientific">Caenorhabditis japonica</name>
    <dbReference type="NCBI Taxonomy" id="281687"/>
    <lineage>
        <taxon>Eukaryota</taxon>
        <taxon>Metazoa</taxon>
        <taxon>Ecdysozoa</taxon>
        <taxon>Nematoda</taxon>
        <taxon>Chromadorea</taxon>
        <taxon>Rhabditida</taxon>
        <taxon>Rhabditina</taxon>
        <taxon>Rhabditomorpha</taxon>
        <taxon>Rhabditoidea</taxon>
        <taxon>Rhabditidae</taxon>
        <taxon>Peloderinae</taxon>
        <taxon>Caenorhabditis</taxon>
    </lineage>
</organism>
<sequence>MLRKSTEKITCTVRLLKGHNISLYKRDTLLPLTLRLPTSITDVCASSHRLSSRVPTPIVALSSPRPAGQNEIGNVLHCTTFSLYLFDEREAPKAGHLVVFGSVASRQNNLINQANVIEI</sequence>
<reference evidence="2" key="1">
    <citation type="submission" date="2010-08" db="EMBL/GenBank/DDBJ databases">
        <authorList>
            <consortium name="Caenorhabditis japonica Sequencing Consortium"/>
            <person name="Wilson R.K."/>
        </authorList>
    </citation>
    <scope>NUCLEOTIDE SEQUENCE [LARGE SCALE GENOMIC DNA]</scope>
    <source>
        <strain evidence="2">DF5081</strain>
    </source>
</reference>
<accession>A0A8R1E7C6</accession>